<evidence type="ECO:0000259" key="3">
    <source>
        <dbReference type="PROSITE" id="PS50011"/>
    </source>
</evidence>
<feature type="binding site" evidence="1">
    <location>
        <position position="52"/>
    </location>
    <ligand>
        <name>ATP</name>
        <dbReference type="ChEBI" id="CHEBI:30616"/>
    </ligand>
</feature>
<dbReference type="PROSITE" id="PS50011">
    <property type="entry name" value="PROTEIN_KINASE_DOM"/>
    <property type="match status" value="1"/>
</dbReference>
<dbReference type="GO" id="GO:0005524">
    <property type="term" value="F:ATP binding"/>
    <property type="evidence" value="ECO:0007669"/>
    <property type="project" value="UniProtKB-UniRule"/>
</dbReference>
<evidence type="ECO:0000313" key="4">
    <source>
        <dbReference type="EMBL" id="KAI1719020.1"/>
    </source>
</evidence>
<dbReference type="EMBL" id="JAKKPZ010000007">
    <property type="protein sequence ID" value="KAI1719020.1"/>
    <property type="molecule type" value="Genomic_DNA"/>
</dbReference>
<keyword evidence="4" id="KW-0418">Kinase</keyword>
<feature type="domain" description="Protein kinase" evidence="3">
    <location>
        <begin position="23"/>
        <end position="313"/>
    </location>
</feature>
<proteinExistence type="predicted"/>
<keyword evidence="5" id="KW-1185">Reference proteome</keyword>
<dbReference type="Pfam" id="PF00069">
    <property type="entry name" value="Pkinase"/>
    <property type="match status" value="1"/>
</dbReference>
<evidence type="ECO:0000256" key="1">
    <source>
        <dbReference type="PROSITE-ProRule" id="PRU10141"/>
    </source>
</evidence>
<feature type="compositionally biased region" description="Basic and acidic residues" evidence="2">
    <location>
        <begin position="302"/>
        <end position="313"/>
    </location>
</feature>
<gene>
    <name evidence="4" type="ORF">DdX_06138</name>
</gene>
<dbReference type="GO" id="GO:0004672">
    <property type="term" value="F:protein kinase activity"/>
    <property type="evidence" value="ECO:0007669"/>
    <property type="project" value="InterPro"/>
</dbReference>
<comment type="caution">
    <text evidence="4">The sequence shown here is derived from an EMBL/GenBank/DDBJ whole genome shotgun (WGS) entry which is preliminary data.</text>
</comment>
<organism evidence="4 5">
    <name type="scientific">Ditylenchus destructor</name>
    <dbReference type="NCBI Taxonomy" id="166010"/>
    <lineage>
        <taxon>Eukaryota</taxon>
        <taxon>Metazoa</taxon>
        <taxon>Ecdysozoa</taxon>
        <taxon>Nematoda</taxon>
        <taxon>Chromadorea</taxon>
        <taxon>Rhabditida</taxon>
        <taxon>Tylenchina</taxon>
        <taxon>Tylenchomorpha</taxon>
        <taxon>Sphaerularioidea</taxon>
        <taxon>Anguinidae</taxon>
        <taxon>Anguininae</taxon>
        <taxon>Ditylenchus</taxon>
    </lineage>
</organism>
<dbReference type="Gene3D" id="1.10.510.10">
    <property type="entry name" value="Transferase(Phosphotransferase) domain 1"/>
    <property type="match status" value="2"/>
</dbReference>
<keyword evidence="4" id="KW-0808">Transferase</keyword>
<keyword evidence="1" id="KW-0547">Nucleotide-binding</keyword>
<dbReference type="InterPro" id="IPR017441">
    <property type="entry name" value="Protein_kinase_ATP_BS"/>
</dbReference>
<dbReference type="PROSITE" id="PS00107">
    <property type="entry name" value="PROTEIN_KINASE_ATP"/>
    <property type="match status" value="1"/>
</dbReference>
<dbReference type="AlphaFoldDB" id="A0AAD4R342"/>
<keyword evidence="1" id="KW-0067">ATP-binding</keyword>
<dbReference type="Proteomes" id="UP001201812">
    <property type="component" value="Unassembled WGS sequence"/>
</dbReference>
<dbReference type="SUPFAM" id="SSF56112">
    <property type="entry name" value="Protein kinase-like (PK-like)"/>
    <property type="match status" value="1"/>
</dbReference>
<feature type="region of interest" description="Disordered" evidence="2">
    <location>
        <begin position="282"/>
        <end position="313"/>
    </location>
</feature>
<protein>
    <submittedName>
        <fullName evidence="4">Protein kinase domain-containing protein</fullName>
    </submittedName>
</protein>
<evidence type="ECO:0000313" key="5">
    <source>
        <dbReference type="Proteomes" id="UP001201812"/>
    </source>
</evidence>
<dbReference type="InterPro" id="IPR000719">
    <property type="entry name" value="Prot_kinase_dom"/>
</dbReference>
<accession>A0AAD4R342</accession>
<reference evidence="4" key="1">
    <citation type="submission" date="2022-01" db="EMBL/GenBank/DDBJ databases">
        <title>Genome Sequence Resource for Two Populations of Ditylenchus destructor, the Migratory Endoparasitic Phytonematode.</title>
        <authorList>
            <person name="Zhang H."/>
            <person name="Lin R."/>
            <person name="Xie B."/>
        </authorList>
    </citation>
    <scope>NUCLEOTIDE SEQUENCE</scope>
    <source>
        <strain evidence="4">BazhouSP</strain>
    </source>
</reference>
<sequence>MVKSGVKNLPPLLNIGELIRNRYKVEAMIGGGGFGQIFIAQDKERNEKVAIKIQPKDSDTRRMVLEHGVLLKLMGKPHIPKIRCSGSIRNCSYIAMDLLGRNLSELRRKQRARKFSAGTVYRIAPQIVTGLRHMHEIGYLHRDGMTRQFRTEEGFRKARDYAGFRGTIRYASPRVHARQETGPSDDLISLLYSLIELSEGVLPWTHIRETSQIGDLKLKMPLSALCERQPLELMKYANYIMDLPIDKMPDYELINATFRNCLPGGCDDMPFDWEARQEMKTCRPRSQEPIQEKENNSVGFEARFEPTQRDLSH</sequence>
<dbReference type="PANTHER" id="PTHR11909">
    <property type="entry name" value="CASEIN KINASE-RELATED"/>
    <property type="match status" value="1"/>
</dbReference>
<evidence type="ECO:0000256" key="2">
    <source>
        <dbReference type="SAM" id="MobiDB-lite"/>
    </source>
</evidence>
<name>A0AAD4R342_9BILA</name>
<dbReference type="InterPro" id="IPR050235">
    <property type="entry name" value="CK1_Ser-Thr_kinase"/>
</dbReference>
<dbReference type="InterPro" id="IPR011009">
    <property type="entry name" value="Kinase-like_dom_sf"/>
</dbReference>